<feature type="domain" description="4Fe-4S ferredoxin-type" evidence="7">
    <location>
        <begin position="311"/>
        <end position="341"/>
    </location>
</feature>
<evidence type="ECO:0000256" key="3">
    <source>
        <dbReference type="ARBA" id="ARBA00022485"/>
    </source>
</evidence>
<proteinExistence type="predicted"/>
<evidence type="ECO:0000256" key="1">
    <source>
        <dbReference type="ARBA" id="ARBA00003532"/>
    </source>
</evidence>
<name>A0A931AP45_9FIRM</name>
<dbReference type="InterPro" id="IPR017896">
    <property type="entry name" value="4Fe4S_Fe-S-bd"/>
</dbReference>
<dbReference type="InterPro" id="IPR017900">
    <property type="entry name" value="4Fe4S_Fe_S_CS"/>
</dbReference>
<dbReference type="SUPFAM" id="SSF54862">
    <property type="entry name" value="4Fe-4S ferredoxins"/>
    <property type="match status" value="1"/>
</dbReference>
<evidence type="ECO:0000313" key="8">
    <source>
        <dbReference type="EMBL" id="MBF8436383.1"/>
    </source>
</evidence>
<dbReference type="GO" id="GO:0046872">
    <property type="term" value="F:metal ion binding"/>
    <property type="evidence" value="ECO:0007669"/>
    <property type="project" value="UniProtKB-KW"/>
</dbReference>
<dbReference type="EMBL" id="JADPIE010000002">
    <property type="protein sequence ID" value="MBF8436383.1"/>
    <property type="molecule type" value="Genomic_DNA"/>
</dbReference>
<keyword evidence="5" id="KW-0408">Iron</keyword>
<accession>A0A931AP45</accession>
<dbReference type="Pfam" id="PF04015">
    <property type="entry name" value="DUF362"/>
    <property type="match status" value="1"/>
</dbReference>
<organism evidence="8 9">
    <name type="scientific">Halonatronomonas betaini</name>
    <dbReference type="NCBI Taxonomy" id="2778430"/>
    <lineage>
        <taxon>Bacteria</taxon>
        <taxon>Bacillati</taxon>
        <taxon>Bacillota</taxon>
        <taxon>Clostridia</taxon>
        <taxon>Halanaerobiales</taxon>
        <taxon>Halarsenatibacteraceae</taxon>
        <taxon>Halonatronomonas</taxon>
    </lineage>
</organism>
<dbReference type="AlphaFoldDB" id="A0A931AP45"/>
<keyword evidence="4" id="KW-0479">Metal-binding</keyword>
<keyword evidence="6" id="KW-0411">Iron-sulfur</keyword>
<feature type="domain" description="4Fe-4S ferredoxin-type" evidence="7">
    <location>
        <begin position="342"/>
        <end position="369"/>
    </location>
</feature>
<dbReference type="PANTHER" id="PTHR24960">
    <property type="entry name" value="PHOTOSYSTEM I IRON-SULFUR CENTER-RELATED"/>
    <property type="match status" value="1"/>
</dbReference>
<dbReference type="Gene3D" id="3.30.70.20">
    <property type="match status" value="1"/>
</dbReference>
<dbReference type="RefSeq" id="WP_270453246.1">
    <property type="nucleotide sequence ID" value="NZ_JADPIE010000002.1"/>
</dbReference>
<comment type="caution">
    <text evidence="8">The sequence shown here is derived from an EMBL/GenBank/DDBJ whole genome shotgun (WGS) entry which is preliminary data.</text>
</comment>
<dbReference type="Pfam" id="PF12838">
    <property type="entry name" value="Fer4_7"/>
    <property type="match status" value="1"/>
</dbReference>
<keyword evidence="3" id="KW-0004">4Fe-4S</keyword>
<reference evidence="8" key="1">
    <citation type="submission" date="2020-11" db="EMBL/GenBank/DDBJ databases">
        <title>Halonatronomonas betainensis gen. nov., sp. nov. a novel haloalkaliphilic representative of the family Halanaerobiacae capable of betaine degradation.</title>
        <authorList>
            <person name="Boltyanskaya Y."/>
            <person name="Kevbrin V."/>
            <person name="Detkova E."/>
            <person name="Grouzdev D.S."/>
            <person name="Koziaeva V."/>
            <person name="Zhilina T."/>
        </authorList>
    </citation>
    <scope>NUCLEOTIDE SEQUENCE</scope>
    <source>
        <strain evidence="8">Z-7014</strain>
    </source>
</reference>
<evidence type="ECO:0000259" key="7">
    <source>
        <dbReference type="PROSITE" id="PS51379"/>
    </source>
</evidence>
<evidence type="ECO:0000256" key="5">
    <source>
        <dbReference type="ARBA" id="ARBA00023004"/>
    </source>
</evidence>
<dbReference type="InterPro" id="IPR050157">
    <property type="entry name" value="PSI_iron-sulfur_center"/>
</dbReference>
<dbReference type="PROSITE" id="PS00198">
    <property type="entry name" value="4FE4S_FER_1"/>
    <property type="match status" value="2"/>
</dbReference>
<evidence type="ECO:0000256" key="4">
    <source>
        <dbReference type="ARBA" id="ARBA00022723"/>
    </source>
</evidence>
<evidence type="ECO:0000313" key="9">
    <source>
        <dbReference type="Proteomes" id="UP000621436"/>
    </source>
</evidence>
<evidence type="ECO:0000256" key="6">
    <source>
        <dbReference type="ARBA" id="ARBA00023014"/>
    </source>
</evidence>
<comment type="function">
    <text evidence="1">Ferredoxins are iron-sulfur proteins that transfer electrons in a wide variety of metabolic reactions.</text>
</comment>
<dbReference type="GO" id="GO:0051539">
    <property type="term" value="F:4 iron, 4 sulfur cluster binding"/>
    <property type="evidence" value="ECO:0007669"/>
    <property type="project" value="UniProtKB-KW"/>
</dbReference>
<sequence length="376" mass="42369">MTDELLFYRQTDYNIKDLENIVDDIFKKNQLKDKLDEKKVLLKVNLLMGKSPDEAITTNPDFVIAVARTIKKYGGQPYLADSPGGPFNKTSLKFAYSKSGYIEPAEAGEYDLNYNSEYFNLESLEGYRAKSFKICSFVKEADLIINLPKLKTHGLTLYTGAIKNLFGLVPGITKAEYHLKLQKINDFCHMLLDLHEVITPDLTIMDGILGMEGDGPSSGVARKFNTVFASSNAIDMDIVISYLLRKDKYKNDPWPEAISERGLAIDFDKGIIPDWVLENFQDVKTPKVDKASNLIDRRLPEPISKFIEKFIRPEPIILDNCIACGICAKNCPAKVITIKNKAEIDLSGCIRCFCCQELCPHNAVEIKYPLLGKLLF</sequence>
<evidence type="ECO:0000256" key="2">
    <source>
        <dbReference type="ARBA" id="ARBA00013529"/>
    </source>
</evidence>
<gene>
    <name evidence="8" type="ORF">I0Q91_04760</name>
</gene>
<dbReference type="PANTHER" id="PTHR24960:SF76">
    <property type="entry name" value="4FE-4S FERREDOXIN-TYPE DOMAIN-CONTAINING PROTEIN"/>
    <property type="match status" value="1"/>
</dbReference>
<dbReference type="PROSITE" id="PS51379">
    <property type="entry name" value="4FE4S_FER_2"/>
    <property type="match status" value="2"/>
</dbReference>
<keyword evidence="9" id="KW-1185">Reference proteome</keyword>
<protein>
    <recommendedName>
        <fullName evidence="2">Ferredoxin</fullName>
    </recommendedName>
</protein>
<dbReference type="InterPro" id="IPR007160">
    <property type="entry name" value="DUF362"/>
</dbReference>
<dbReference type="Proteomes" id="UP000621436">
    <property type="component" value="Unassembled WGS sequence"/>
</dbReference>